<evidence type="ECO:0008006" key="4">
    <source>
        <dbReference type="Google" id="ProtNLM"/>
    </source>
</evidence>
<keyword evidence="3" id="KW-1185">Reference proteome</keyword>
<proteinExistence type="predicted"/>
<feature type="compositionally biased region" description="Pro residues" evidence="1">
    <location>
        <begin position="496"/>
        <end position="505"/>
    </location>
</feature>
<protein>
    <recommendedName>
        <fullName evidence="4">Terminase</fullName>
    </recommendedName>
</protein>
<evidence type="ECO:0000256" key="1">
    <source>
        <dbReference type="SAM" id="MobiDB-lite"/>
    </source>
</evidence>
<dbReference type="Proteomes" id="UP000216311">
    <property type="component" value="Unassembled WGS sequence"/>
</dbReference>
<dbReference type="Gene3D" id="3.40.50.300">
    <property type="entry name" value="P-loop containing nucleotide triphosphate hydrolases"/>
    <property type="match status" value="1"/>
</dbReference>
<evidence type="ECO:0000313" key="2">
    <source>
        <dbReference type="EMBL" id="OYO16626.1"/>
    </source>
</evidence>
<dbReference type="EMBL" id="NMVQ01000047">
    <property type="protein sequence ID" value="OYO16626.1"/>
    <property type="molecule type" value="Genomic_DNA"/>
</dbReference>
<dbReference type="OrthoDB" id="3188010at2"/>
<dbReference type="AlphaFoldDB" id="A0A255GPY1"/>
<gene>
    <name evidence="2" type="ORF">CGZ93_17860</name>
</gene>
<dbReference type="InterPro" id="IPR027417">
    <property type="entry name" value="P-loop_NTPase"/>
</dbReference>
<accession>A0A255GPY1</accession>
<evidence type="ECO:0000313" key="3">
    <source>
        <dbReference type="Proteomes" id="UP000216311"/>
    </source>
</evidence>
<reference evidence="2 3" key="1">
    <citation type="submission" date="2017-07" db="EMBL/GenBank/DDBJ databases">
        <title>Draft whole genome sequences of clinical Proprionibacteriaceae strains.</title>
        <authorList>
            <person name="Bernier A.-M."/>
            <person name="Bernard K."/>
            <person name="Domingo M.-C."/>
        </authorList>
    </citation>
    <scope>NUCLEOTIDE SEQUENCE [LARGE SCALE GENOMIC DNA]</scope>
    <source>
        <strain evidence="2 3">NML 130396</strain>
    </source>
</reference>
<sequence>MPDEWAFKAPAFSAIPDYEHTDGPQVAALCEQIGFGPDPEQRLILDALFALRPTGRTDSNGETVWQSAAFETCVVAPRQNLKTGVMKMALLGWLFITQEKLITWSAHEFDTTRESFRDVEILLTNSPMLRKRLAGGPSNGIHGGRGDEHIELADGRRVKFKARTKTGARGLTGDKIILDEAFALQPEHTGSIYPTLTVVPDPQLLIGSSAGMARSRILRDIRDRGRSPKPSSRLAYFEWCAERRPCLDRHGRVNRQCQHFKPSHPLHEPGCALDDPELMAQANTLLGRHRANGTGLTVEKMRDFREAEDPDEWMRERLGWWEEAGADELFGEGRWIACRGEVPTSVEPIAFALAVTPEQSAGSLCGVGRLGDRWAILPAGHDADLRALQAAAPSGIPVVIDSGGPAANLIAPLRRRGVRVVEANLGDCADAYADMVRAVGAKEIVHAGFPELEDAVSVATTRAVGDRTVLGRRKSSGDITMIEAAVLALWQATRPSKPPPPPATPPQQFSRASSGIDVASIGF</sequence>
<dbReference type="RefSeq" id="WP_094365513.1">
    <property type="nucleotide sequence ID" value="NZ_NMVQ01000047.1"/>
</dbReference>
<feature type="region of interest" description="Disordered" evidence="1">
    <location>
        <begin position="493"/>
        <end position="523"/>
    </location>
</feature>
<name>A0A255GPY1_9ACTN</name>
<comment type="caution">
    <text evidence="2">The sequence shown here is derived from an EMBL/GenBank/DDBJ whole genome shotgun (WGS) entry which is preliminary data.</text>
</comment>
<organism evidence="2 3">
    <name type="scientific">Enemella dayhoffiae</name>
    <dbReference type="NCBI Taxonomy" id="2016507"/>
    <lineage>
        <taxon>Bacteria</taxon>
        <taxon>Bacillati</taxon>
        <taxon>Actinomycetota</taxon>
        <taxon>Actinomycetes</taxon>
        <taxon>Propionibacteriales</taxon>
        <taxon>Propionibacteriaceae</taxon>
        <taxon>Enemella</taxon>
    </lineage>
</organism>